<dbReference type="Gene3D" id="2.40.100.10">
    <property type="entry name" value="Cyclophilin-like"/>
    <property type="match status" value="1"/>
</dbReference>
<feature type="domain" description="PPIase cyclophilin-type" evidence="5">
    <location>
        <begin position="36"/>
        <end position="198"/>
    </location>
</feature>
<dbReference type="EC" id="5.2.1.8" evidence="4"/>
<evidence type="ECO:0000313" key="7">
    <source>
        <dbReference type="Proteomes" id="UP000056090"/>
    </source>
</evidence>
<dbReference type="Proteomes" id="UP000056090">
    <property type="component" value="Chromosome"/>
</dbReference>
<evidence type="ECO:0000256" key="4">
    <source>
        <dbReference type="RuleBase" id="RU363019"/>
    </source>
</evidence>
<dbReference type="PRINTS" id="PR00153">
    <property type="entry name" value="CSAPPISMRASE"/>
</dbReference>
<gene>
    <name evidence="6" type="ORF">EP13_03215</name>
</gene>
<dbReference type="RefSeq" id="WP_044055989.1">
    <property type="nucleotide sequence ID" value="NZ_CBCSKJ010000001.1"/>
</dbReference>
<name>A0A075P3A2_9ALTE</name>
<comment type="function">
    <text evidence="4">PPIases accelerate the folding of proteins. It catalyzes the cis-trans isomerization of proline imidic peptide bonds in oligopeptides.</text>
</comment>
<keyword evidence="3 4" id="KW-0413">Isomerase</keyword>
<dbReference type="GO" id="GO:0006457">
    <property type="term" value="P:protein folding"/>
    <property type="evidence" value="ECO:0007669"/>
    <property type="project" value="InterPro"/>
</dbReference>
<evidence type="ECO:0000259" key="5">
    <source>
        <dbReference type="PROSITE" id="PS50072"/>
    </source>
</evidence>
<dbReference type="eggNOG" id="COG0652">
    <property type="taxonomic scope" value="Bacteria"/>
</dbReference>
<evidence type="ECO:0000256" key="3">
    <source>
        <dbReference type="ARBA" id="ARBA00023235"/>
    </source>
</evidence>
<dbReference type="PROSITE" id="PS50072">
    <property type="entry name" value="CSA_PPIASE_2"/>
    <property type="match status" value="1"/>
</dbReference>
<dbReference type="EMBL" id="CP008849">
    <property type="protein sequence ID" value="AIF97782.1"/>
    <property type="molecule type" value="Genomic_DNA"/>
</dbReference>
<feature type="chain" id="PRO_5006512560" description="Peptidyl-prolyl cis-trans isomerase" evidence="4">
    <location>
        <begin position="23"/>
        <end position="202"/>
    </location>
</feature>
<dbReference type="InterPro" id="IPR029000">
    <property type="entry name" value="Cyclophilin-like_dom_sf"/>
</dbReference>
<keyword evidence="7" id="KW-1185">Reference proteome</keyword>
<dbReference type="AlphaFoldDB" id="A0A075P3A2"/>
<dbReference type="Pfam" id="PF00160">
    <property type="entry name" value="Pro_isomerase"/>
    <property type="match status" value="1"/>
</dbReference>
<evidence type="ECO:0000256" key="2">
    <source>
        <dbReference type="ARBA" id="ARBA00023110"/>
    </source>
</evidence>
<keyword evidence="4" id="KW-0732">Signal</keyword>
<dbReference type="KEGG" id="aal:EP13_03215"/>
<dbReference type="GeneID" id="78253949"/>
<dbReference type="SUPFAM" id="SSF50891">
    <property type="entry name" value="Cyclophilin-like"/>
    <property type="match status" value="1"/>
</dbReference>
<comment type="similarity">
    <text evidence="1 4">Belongs to the cyclophilin-type PPIase family.</text>
</comment>
<sequence length="202" mass="22508">MLKTFASIIFVLSVAVTSLAHAANKSDGSHIQPDNYYPRVKIETSMGDIVVELDRRRAPITVNNFLRYVDKRSYEDTIFHRIVPGFVVQGGGYTTDFEGKSNFPAIFNESGNGLTNDLHTIAMARQNDPHTANRQFFFNVNDNESLNPGRDWGYAVFGLIVEGEDVVDAMSEVETEYSLVLNANNVPIEPIVIKKVTVLPPL</sequence>
<protein>
    <recommendedName>
        <fullName evidence="4">Peptidyl-prolyl cis-trans isomerase</fullName>
        <shortName evidence="4">PPIase</shortName>
        <ecNumber evidence="4">5.2.1.8</ecNumber>
    </recommendedName>
</protein>
<dbReference type="InterPro" id="IPR002130">
    <property type="entry name" value="Cyclophilin-type_PPIase_dom"/>
</dbReference>
<organism evidence="6 7">
    <name type="scientific">Alteromonas australica</name>
    <dbReference type="NCBI Taxonomy" id="589873"/>
    <lineage>
        <taxon>Bacteria</taxon>
        <taxon>Pseudomonadati</taxon>
        <taxon>Pseudomonadota</taxon>
        <taxon>Gammaproteobacteria</taxon>
        <taxon>Alteromonadales</taxon>
        <taxon>Alteromonadaceae</taxon>
        <taxon>Alteromonas/Salinimonas group</taxon>
        <taxon>Alteromonas</taxon>
    </lineage>
</organism>
<accession>A0A075P3A2</accession>
<dbReference type="GO" id="GO:0003755">
    <property type="term" value="F:peptidyl-prolyl cis-trans isomerase activity"/>
    <property type="evidence" value="ECO:0007669"/>
    <property type="project" value="UniProtKB-UniRule"/>
</dbReference>
<dbReference type="InterPro" id="IPR020892">
    <property type="entry name" value="Cyclophilin-type_PPIase_CS"/>
</dbReference>
<dbReference type="PROSITE" id="PS00170">
    <property type="entry name" value="CSA_PPIASE_1"/>
    <property type="match status" value="1"/>
</dbReference>
<evidence type="ECO:0000256" key="1">
    <source>
        <dbReference type="ARBA" id="ARBA00007365"/>
    </source>
</evidence>
<comment type="catalytic activity">
    <reaction evidence="4">
        <text>[protein]-peptidylproline (omega=180) = [protein]-peptidylproline (omega=0)</text>
        <dbReference type="Rhea" id="RHEA:16237"/>
        <dbReference type="Rhea" id="RHEA-COMP:10747"/>
        <dbReference type="Rhea" id="RHEA-COMP:10748"/>
        <dbReference type="ChEBI" id="CHEBI:83833"/>
        <dbReference type="ChEBI" id="CHEBI:83834"/>
        <dbReference type="EC" id="5.2.1.8"/>
    </reaction>
</comment>
<evidence type="ECO:0000313" key="6">
    <source>
        <dbReference type="EMBL" id="AIF97782.1"/>
    </source>
</evidence>
<dbReference type="PANTHER" id="PTHR43246">
    <property type="entry name" value="PEPTIDYL-PROLYL CIS-TRANS ISOMERASE CYP38, CHLOROPLASTIC"/>
    <property type="match status" value="1"/>
</dbReference>
<dbReference type="InterPro" id="IPR044665">
    <property type="entry name" value="E_coli_cyclophilin_A-like"/>
</dbReference>
<feature type="signal peptide" evidence="4">
    <location>
        <begin position="1"/>
        <end position="22"/>
    </location>
</feature>
<proteinExistence type="inferred from homology"/>
<reference evidence="6 7" key="1">
    <citation type="submission" date="2014-06" db="EMBL/GenBank/DDBJ databases">
        <title>Genomes of Alteromonas australica, a world apart.</title>
        <authorList>
            <person name="Gonzaga A."/>
            <person name="Lopez-Perez M."/>
            <person name="Rodriguez-Valera F."/>
        </authorList>
    </citation>
    <scope>NUCLEOTIDE SEQUENCE [LARGE SCALE GENOMIC DNA]</scope>
    <source>
        <strain evidence="6 7">H 17</strain>
    </source>
</reference>
<keyword evidence="2 4" id="KW-0697">Rotamase</keyword>